<keyword evidence="3" id="KW-1185">Reference proteome</keyword>
<accession>A0A834K639</accession>
<name>A0A834K639_VESVU</name>
<comment type="caution">
    <text evidence="2">The sequence shown here is derived from an EMBL/GenBank/DDBJ whole genome shotgun (WGS) entry which is preliminary data.</text>
</comment>
<organism evidence="2 3">
    <name type="scientific">Vespula vulgaris</name>
    <name type="common">Yellow jacket</name>
    <name type="synonym">Wasp</name>
    <dbReference type="NCBI Taxonomy" id="7454"/>
    <lineage>
        <taxon>Eukaryota</taxon>
        <taxon>Metazoa</taxon>
        <taxon>Ecdysozoa</taxon>
        <taxon>Arthropoda</taxon>
        <taxon>Hexapoda</taxon>
        <taxon>Insecta</taxon>
        <taxon>Pterygota</taxon>
        <taxon>Neoptera</taxon>
        <taxon>Endopterygota</taxon>
        <taxon>Hymenoptera</taxon>
        <taxon>Apocrita</taxon>
        <taxon>Aculeata</taxon>
        <taxon>Vespoidea</taxon>
        <taxon>Vespidae</taxon>
        <taxon>Vespinae</taxon>
        <taxon>Vespula</taxon>
    </lineage>
</organism>
<evidence type="ECO:0000256" key="1">
    <source>
        <dbReference type="SAM" id="MobiDB-lite"/>
    </source>
</evidence>
<dbReference type="AlphaFoldDB" id="A0A834K639"/>
<evidence type="ECO:0000313" key="2">
    <source>
        <dbReference type="EMBL" id="KAF7400791.1"/>
    </source>
</evidence>
<dbReference type="EMBL" id="JACSEA010000005">
    <property type="protein sequence ID" value="KAF7400791.1"/>
    <property type="molecule type" value="Genomic_DNA"/>
</dbReference>
<evidence type="ECO:0000313" key="3">
    <source>
        <dbReference type="Proteomes" id="UP000614350"/>
    </source>
</evidence>
<protein>
    <submittedName>
        <fullName evidence="2">Uncharacterized protein</fullName>
    </submittedName>
</protein>
<proteinExistence type="predicted"/>
<gene>
    <name evidence="2" type="ORF">HZH66_005975</name>
</gene>
<reference evidence="2" key="1">
    <citation type="journal article" date="2020" name="G3 (Bethesda)">
        <title>High-Quality Assemblies for Three Invasive Social Wasps from the &lt;i&gt;Vespula&lt;/i&gt; Genus.</title>
        <authorList>
            <person name="Harrop T.W.R."/>
            <person name="Guhlin J."/>
            <person name="McLaughlin G.M."/>
            <person name="Permina E."/>
            <person name="Stockwell P."/>
            <person name="Gilligan J."/>
            <person name="Le Lec M.F."/>
            <person name="Gruber M.A.M."/>
            <person name="Quinn O."/>
            <person name="Lovegrove M."/>
            <person name="Duncan E.J."/>
            <person name="Remnant E.J."/>
            <person name="Van Eeckhoven J."/>
            <person name="Graham B."/>
            <person name="Knapp R.A."/>
            <person name="Langford K.W."/>
            <person name="Kronenberg Z."/>
            <person name="Press M.O."/>
            <person name="Eacker S.M."/>
            <person name="Wilson-Rankin E.E."/>
            <person name="Purcell J."/>
            <person name="Lester P.J."/>
            <person name="Dearden P.K."/>
        </authorList>
    </citation>
    <scope>NUCLEOTIDE SEQUENCE</scope>
    <source>
        <strain evidence="2">Marl-1</strain>
    </source>
</reference>
<feature type="region of interest" description="Disordered" evidence="1">
    <location>
        <begin position="1"/>
        <end position="20"/>
    </location>
</feature>
<sequence>MGVKKKMREARDNRLGSTRDSANTACANAQCEVRLRDLLVRYTNLEATFYSIVSELARNARRETIARLSKSLTLRMFSICNKRKTSINFEERKQIFELRKNLRSSQKLRGPFPFDQSSGWRETFREFHFAVLRYRIVVVHAPYSSKIYMYVNALVHRRNKRD</sequence>
<dbReference type="Proteomes" id="UP000614350">
    <property type="component" value="Unassembled WGS sequence"/>
</dbReference>